<evidence type="ECO:0000313" key="3">
    <source>
        <dbReference type="Proteomes" id="UP000515430"/>
    </source>
</evidence>
<dbReference type="Pfam" id="PF16473">
    <property type="entry name" value="Rv2179c-like"/>
    <property type="match status" value="1"/>
</dbReference>
<organism evidence="2 3">
    <name type="scientific">Providencia phage vB_PreS-PibeRecoleta</name>
    <dbReference type="NCBI Taxonomy" id="2761109"/>
    <lineage>
        <taxon>Viruses</taxon>
        <taxon>Duplodnaviria</taxon>
        <taxon>Heunggongvirae</taxon>
        <taxon>Uroviricota</taxon>
        <taxon>Caudoviricetes</taxon>
        <taxon>Casjensviridae</taxon>
        <taxon>Redjacvirus</taxon>
        <taxon>Redjacvirus piberecoleta</taxon>
    </lineage>
</organism>
<dbReference type="RefSeq" id="YP_009999835.1">
    <property type="nucleotide sequence ID" value="NC_053009.1"/>
</dbReference>
<keyword evidence="3" id="KW-1185">Reference proteome</keyword>
<dbReference type="GO" id="GO:0004527">
    <property type="term" value="F:exonuclease activity"/>
    <property type="evidence" value="ECO:0007669"/>
    <property type="project" value="UniProtKB-KW"/>
</dbReference>
<sequence length="186" mass="20996">MKHVSIDVEVLGNGITGLLLAIGAIEFNPATGWLGKSFHMNVDMQSSIENGGAINGSTVEWWFKQSDAARKALFTPDPEPINHVLREFRVWLEDVELGEEPNSTIVWGNGIRSDNVWIAAAYERAFMECPFKFWQDGDIRSLVLLDRAMGYDAKRDTPFEGVAHNPLHDAIHQAKYLSTIWQRIIK</sequence>
<evidence type="ECO:0000313" key="2">
    <source>
        <dbReference type="EMBL" id="QMV29949.1"/>
    </source>
</evidence>
<protein>
    <submittedName>
        <fullName evidence="2">Exonuclease</fullName>
    </submittedName>
</protein>
<dbReference type="KEGG" id="vg:62682469"/>
<dbReference type="GeneID" id="62682469"/>
<reference evidence="3" key="1">
    <citation type="submission" date="2020-06" db="EMBL/GenBank/DDBJ databases">
        <title>Complete genome sequences of Providencia rettgeri bacteriophages PibeRecoleta, Stilesk and PatoteraRojo.</title>
        <authorList>
            <person name="Batinovic S."/>
            <person name="Chan H.T."/>
            <person name="Stiles J."/>
            <person name="Petrovski S."/>
        </authorList>
    </citation>
    <scope>NUCLEOTIDE SEQUENCE [LARGE SCALE GENOMIC DNA]</scope>
</reference>
<dbReference type="InterPro" id="IPR033390">
    <property type="entry name" value="Rv2179c-like"/>
</dbReference>
<evidence type="ECO:0000259" key="1">
    <source>
        <dbReference type="Pfam" id="PF16473"/>
    </source>
</evidence>
<keyword evidence="2" id="KW-0378">Hydrolase</keyword>
<dbReference type="SUPFAM" id="SSF53098">
    <property type="entry name" value="Ribonuclease H-like"/>
    <property type="match status" value="1"/>
</dbReference>
<proteinExistence type="predicted"/>
<accession>A0A7G5B0X6</accession>
<dbReference type="Proteomes" id="UP000515430">
    <property type="component" value="Segment"/>
</dbReference>
<dbReference type="InterPro" id="IPR012337">
    <property type="entry name" value="RNaseH-like_sf"/>
</dbReference>
<dbReference type="EMBL" id="MT675124">
    <property type="protein sequence ID" value="QMV29949.1"/>
    <property type="molecule type" value="Genomic_DNA"/>
</dbReference>
<keyword evidence="2" id="KW-0540">Nuclease</keyword>
<feature type="domain" description="3'-5' exoribonuclease Rv2179c-like" evidence="1">
    <location>
        <begin position="2"/>
        <end position="181"/>
    </location>
</feature>
<name>A0A7G5B0X6_9CAUD</name>
<keyword evidence="2" id="KW-0269">Exonuclease</keyword>